<protein>
    <submittedName>
        <fullName evidence="1">Uncharacterized protein</fullName>
    </submittedName>
</protein>
<proteinExistence type="predicted"/>
<reference evidence="1" key="1">
    <citation type="journal article" date="2021" name="Environ. Microbiol.">
        <title>Gene family expansions and transcriptome signatures uncover fungal adaptations to wood decay.</title>
        <authorList>
            <person name="Hage H."/>
            <person name="Miyauchi S."/>
            <person name="Viragh M."/>
            <person name="Drula E."/>
            <person name="Min B."/>
            <person name="Chaduli D."/>
            <person name="Navarro D."/>
            <person name="Favel A."/>
            <person name="Norest M."/>
            <person name="Lesage-Meessen L."/>
            <person name="Balint B."/>
            <person name="Merenyi Z."/>
            <person name="de Eugenio L."/>
            <person name="Morin E."/>
            <person name="Martinez A.T."/>
            <person name="Baldrian P."/>
            <person name="Stursova M."/>
            <person name="Martinez M.J."/>
            <person name="Novotny C."/>
            <person name="Magnuson J.K."/>
            <person name="Spatafora J.W."/>
            <person name="Maurice S."/>
            <person name="Pangilinan J."/>
            <person name="Andreopoulos W."/>
            <person name="LaButti K."/>
            <person name="Hundley H."/>
            <person name="Na H."/>
            <person name="Kuo A."/>
            <person name="Barry K."/>
            <person name="Lipzen A."/>
            <person name="Henrissat B."/>
            <person name="Riley R."/>
            <person name="Ahrendt S."/>
            <person name="Nagy L.G."/>
            <person name="Grigoriev I.V."/>
            <person name="Martin F."/>
            <person name="Rosso M.N."/>
        </authorList>
    </citation>
    <scope>NUCLEOTIDE SEQUENCE</scope>
    <source>
        <strain evidence="1">CBS 384.51</strain>
    </source>
</reference>
<sequence length="806" mass="91228">MRDYVIVATYWQWGRTEYSTWDAATELIARGGDLEWVRFQWAVLQAFNGVVARRPSLLKTSGESLVIHARGSSDAMAAKVYVNAEENRREETKTTTSHDQHTYQTFVNAWQSNVAHHHTSPVPISINLPSKTYVSWIAARNQSMVSEVRVRGWVRWVFLRCNWHEAAWCDDDVRSLALPRAGALTWAWGVHHGVHCADNKITPAIRCLESYPWHTVHYLAGSTIEGHLVYLTQMGDIGGNGGRKFIGKRTSLSDCYTLMLRGPWSEDVVGMARVMCEPVLKILFAKMHITKRSCPKNYLFRRADQGGTAEEKSFYAFYGRAVQVYTYFKPLISHTNDKVNSAQKGVFSRRPKVKVCPFFSLVLAMSWRRNQASAHNNETSAIHGWLDSFTTGEQVPACSNIAGSGTFNQHTARTAVVITVRIHASYIRNVHARCVGFALSLGFYRTEGTDIIHPWTPTINTIAIATEKNLTRSAGGTSWYRRVKQWGVSRSGWLCKFGTNVLGKVGDGTLANVVSSTWNIWVSCSRPRAWVSGMWRKFSIQQPKCAHNALIFVYRNPVVSFTSAELTLVTARWGKYQDSRAHRVVIYVTRCTEDTAQHSYYFRWHSHDPRINWDHSGSAGRTYVYIHPIQPPPPRRSSNSTGIHDPANISFASNNHRKITLSSKVPWLVIIPRVSHETKNDRQTLKHARGVSGSPARCKSVATGALVEISKGNLDQQCVEPESPGEVKYGDLGYFYSTTQSIWIQATAEAPSPILSRRVIKPESSDQRYYRMPTRKDLEIYSSLNLYLRLIYDGRVLTIGYTHDQR</sequence>
<dbReference type="Proteomes" id="UP001055072">
    <property type="component" value="Unassembled WGS sequence"/>
</dbReference>
<name>A0ACB8TYV5_9APHY</name>
<gene>
    <name evidence="1" type="ORF">BDY19DRAFT_907713</name>
</gene>
<organism evidence="1 2">
    <name type="scientific">Irpex rosettiformis</name>
    <dbReference type="NCBI Taxonomy" id="378272"/>
    <lineage>
        <taxon>Eukaryota</taxon>
        <taxon>Fungi</taxon>
        <taxon>Dikarya</taxon>
        <taxon>Basidiomycota</taxon>
        <taxon>Agaricomycotina</taxon>
        <taxon>Agaricomycetes</taxon>
        <taxon>Polyporales</taxon>
        <taxon>Irpicaceae</taxon>
        <taxon>Irpex</taxon>
    </lineage>
</organism>
<accession>A0ACB8TYV5</accession>
<comment type="caution">
    <text evidence="1">The sequence shown here is derived from an EMBL/GenBank/DDBJ whole genome shotgun (WGS) entry which is preliminary data.</text>
</comment>
<dbReference type="EMBL" id="MU274919">
    <property type="protein sequence ID" value="KAI0087185.1"/>
    <property type="molecule type" value="Genomic_DNA"/>
</dbReference>
<evidence type="ECO:0000313" key="2">
    <source>
        <dbReference type="Proteomes" id="UP001055072"/>
    </source>
</evidence>
<evidence type="ECO:0000313" key="1">
    <source>
        <dbReference type="EMBL" id="KAI0087185.1"/>
    </source>
</evidence>
<keyword evidence="2" id="KW-1185">Reference proteome</keyword>